<dbReference type="EnsemblPlants" id="EMT07373">
    <property type="protein sequence ID" value="EMT07373"/>
    <property type="gene ID" value="F775_00682"/>
</dbReference>
<accession>M8BWR1</accession>
<dbReference type="ExpressionAtlas" id="M8BWR1">
    <property type="expression patterns" value="baseline"/>
</dbReference>
<organism evidence="1">
    <name type="scientific">Aegilops tauschii</name>
    <name type="common">Tausch's goatgrass</name>
    <name type="synonym">Aegilops squarrosa</name>
    <dbReference type="NCBI Taxonomy" id="37682"/>
    <lineage>
        <taxon>Eukaryota</taxon>
        <taxon>Viridiplantae</taxon>
        <taxon>Streptophyta</taxon>
        <taxon>Embryophyta</taxon>
        <taxon>Tracheophyta</taxon>
        <taxon>Spermatophyta</taxon>
        <taxon>Magnoliopsida</taxon>
        <taxon>Liliopsida</taxon>
        <taxon>Poales</taxon>
        <taxon>Poaceae</taxon>
        <taxon>BOP clade</taxon>
        <taxon>Pooideae</taxon>
        <taxon>Triticodae</taxon>
        <taxon>Triticeae</taxon>
        <taxon>Triticinae</taxon>
        <taxon>Aegilops</taxon>
    </lineage>
</organism>
<evidence type="ECO:0008006" key="2">
    <source>
        <dbReference type="Google" id="ProtNLM"/>
    </source>
</evidence>
<protein>
    <recommendedName>
        <fullName evidence="2">F-box associated domain-containing protein</fullName>
    </recommendedName>
</protein>
<dbReference type="Pfam" id="PF07893">
    <property type="entry name" value="DUF1668"/>
    <property type="match status" value="1"/>
</dbReference>
<proteinExistence type="predicted"/>
<evidence type="ECO:0000313" key="1">
    <source>
        <dbReference type="EnsemblPlants" id="EMT07373"/>
    </source>
</evidence>
<dbReference type="InterPro" id="IPR012871">
    <property type="entry name" value="DUF1668_ORYSA"/>
</dbReference>
<dbReference type="AlphaFoldDB" id="M8BWR1"/>
<name>M8BWR1_AEGTA</name>
<reference evidence="1" key="1">
    <citation type="submission" date="2015-06" db="UniProtKB">
        <authorList>
            <consortium name="EnsemblPlants"/>
        </authorList>
    </citation>
    <scope>IDENTIFICATION</scope>
</reference>
<dbReference type="PANTHER" id="PTHR33085">
    <property type="entry name" value="OS12G0113100 PROTEIN-RELATED"/>
    <property type="match status" value="1"/>
</dbReference>
<sequence>MAVHTRDPDGRISSPPGDSMLMLMFDVCERSLTFCAGLDLLVDPIYFSVGDKLFCLSYGFFQMLIWEPGSMAKESSWKELPDPPFSRYDVTSYAVHPKLLTFIVSTKESATEATFAFDTEKLSWKHLGSWALPFAGRGHFDQDLGLFIGLSKEAGSSLGQLCSCYPDTPYTTTLVKENLFSEDPAERHEGATLVHIVPSKFCLVQCVSRELPLLERRQFLYRLTTLSLEYHHTGGLTIRERQRVQYYQVPQGTSQPFLAQDPVAFGI</sequence>
<dbReference type="PANTHER" id="PTHR33085:SF42">
    <property type="entry name" value="DUF1618 DOMAIN-CONTAINING PROTEIN"/>
    <property type="match status" value="1"/>
</dbReference>